<dbReference type="AlphaFoldDB" id="A0A1A8KH27"/>
<evidence type="ECO:0000256" key="1">
    <source>
        <dbReference type="SAM" id="MobiDB-lite"/>
    </source>
</evidence>
<organism evidence="3">
    <name type="scientific">Nothobranchius kuhntae</name>
    <name type="common">Beira killifish</name>
    <dbReference type="NCBI Taxonomy" id="321403"/>
    <lineage>
        <taxon>Eukaryota</taxon>
        <taxon>Metazoa</taxon>
        <taxon>Chordata</taxon>
        <taxon>Craniata</taxon>
        <taxon>Vertebrata</taxon>
        <taxon>Euteleostomi</taxon>
        <taxon>Actinopterygii</taxon>
        <taxon>Neopterygii</taxon>
        <taxon>Teleostei</taxon>
        <taxon>Neoteleostei</taxon>
        <taxon>Acanthomorphata</taxon>
        <taxon>Ovalentaria</taxon>
        <taxon>Atherinomorphae</taxon>
        <taxon>Cyprinodontiformes</taxon>
        <taxon>Nothobranchiidae</taxon>
        <taxon>Nothobranchius</taxon>
    </lineage>
</organism>
<name>A0A1A8KH27_NOTKU</name>
<feature type="region of interest" description="Disordered" evidence="1">
    <location>
        <begin position="1"/>
        <end position="21"/>
    </location>
</feature>
<feature type="non-terminal residue" evidence="3">
    <location>
        <position position="69"/>
    </location>
</feature>
<dbReference type="Pfam" id="PF05699">
    <property type="entry name" value="Dimer_Tnp_hAT"/>
    <property type="match status" value="1"/>
</dbReference>
<dbReference type="SUPFAM" id="SSF53098">
    <property type="entry name" value="Ribonuclease H-like"/>
    <property type="match status" value="1"/>
</dbReference>
<reference evidence="3" key="2">
    <citation type="submission" date="2016-06" db="EMBL/GenBank/DDBJ databases">
        <title>The genome of a short-lived fish provides insights into sex chromosome evolution and the genetic control of aging.</title>
        <authorList>
            <person name="Reichwald K."/>
            <person name="Felder M."/>
            <person name="Petzold A."/>
            <person name="Koch P."/>
            <person name="Groth M."/>
            <person name="Platzer M."/>
        </authorList>
    </citation>
    <scope>NUCLEOTIDE SEQUENCE</scope>
    <source>
        <tissue evidence="3">Brain</tissue>
    </source>
</reference>
<dbReference type="InterPro" id="IPR008906">
    <property type="entry name" value="HATC_C_dom"/>
</dbReference>
<dbReference type="GO" id="GO:0046983">
    <property type="term" value="F:protein dimerization activity"/>
    <property type="evidence" value="ECO:0007669"/>
    <property type="project" value="InterPro"/>
</dbReference>
<evidence type="ECO:0000313" key="3">
    <source>
        <dbReference type="EMBL" id="SBR31745.1"/>
    </source>
</evidence>
<accession>A0A1A8KH27</accession>
<evidence type="ECO:0000259" key="2">
    <source>
        <dbReference type="Pfam" id="PF05699"/>
    </source>
</evidence>
<dbReference type="InterPro" id="IPR012337">
    <property type="entry name" value="RNaseH-like_sf"/>
</dbReference>
<feature type="non-terminal residue" evidence="3">
    <location>
        <position position="1"/>
    </location>
</feature>
<sequence>KHPTPTPALTEECCGTERTTPPRRSAALQAHFPRVASLLKRYLCFPATCAPSERAFSTSGSIGTCHRSE</sequence>
<proteinExistence type="predicted"/>
<reference evidence="3" key="1">
    <citation type="submission" date="2016-05" db="EMBL/GenBank/DDBJ databases">
        <authorList>
            <person name="Lavstsen T."/>
            <person name="Jespersen J.S."/>
        </authorList>
    </citation>
    <scope>NUCLEOTIDE SEQUENCE</scope>
    <source>
        <tissue evidence="3">Brain</tissue>
    </source>
</reference>
<dbReference type="EMBL" id="HAEE01011695">
    <property type="protein sequence ID" value="SBR31745.1"/>
    <property type="molecule type" value="Transcribed_RNA"/>
</dbReference>
<gene>
    <name evidence="3" type="primary">CT583712.1</name>
</gene>
<feature type="domain" description="HAT C-terminal dimerisation" evidence="2">
    <location>
        <begin position="29"/>
        <end position="68"/>
    </location>
</feature>
<protein>
    <recommendedName>
        <fullName evidence="2">HAT C-terminal dimerisation domain-containing protein</fullName>
    </recommendedName>
</protein>